<dbReference type="eggNOG" id="COG4850">
    <property type="taxonomic scope" value="Bacteria"/>
</dbReference>
<evidence type="ECO:0000313" key="2">
    <source>
        <dbReference type="EMBL" id="KFJ04734.1"/>
    </source>
</evidence>
<evidence type="ECO:0000313" key="3">
    <source>
        <dbReference type="Proteomes" id="UP000029055"/>
    </source>
</evidence>
<dbReference type="EMBL" id="JGZR01000003">
    <property type="protein sequence ID" value="KFJ04734.1"/>
    <property type="molecule type" value="Genomic_DNA"/>
</dbReference>
<dbReference type="PANTHER" id="PTHR28208:SF3">
    <property type="entry name" value="PHOSPHATIDATE PHOSPHATASE APP1"/>
    <property type="match status" value="1"/>
</dbReference>
<dbReference type="Proteomes" id="UP000029055">
    <property type="component" value="Unassembled WGS sequence"/>
</dbReference>
<proteinExistence type="predicted"/>
<keyword evidence="2" id="KW-0378">Hydrolase</keyword>
<comment type="caution">
    <text evidence="2">The sequence shown here is derived from an EMBL/GenBank/DDBJ whole genome shotgun (WGS) entry which is preliminary data.</text>
</comment>
<evidence type="ECO:0000259" key="1">
    <source>
        <dbReference type="Pfam" id="PF09949"/>
    </source>
</evidence>
<feature type="domain" description="Phosphatidate phosphatase APP1 catalytic" evidence="1">
    <location>
        <begin position="200"/>
        <end position="351"/>
    </location>
</feature>
<protein>
    <submittedName>
        <fullName evidence="2">ABC transporter ATP-binding protein</fullName>
        <ecNumber evidence="2">3.1.3.4</ecNumber>
    </submittedName>
</protein>
<accession>A0A087EAD3</accession>
<name>A0A087EAD3_9BIFI</name>
<dbReference type="Pfam" id="PF09949">
    <property type="entry name" value="APP1_cat"/>
    <property type="match status" value="1"/>
</dbReference>
<dbReference type="EC" id="3.1.3.4" evidence="2"/>
<dbReference type="RefSeq" id="WP_033503219.1">
    <property type="nucleotide sequence ID" value="NZ_CP062939.1"/>
</dbReference>
<keyword evidence="2" id="KW-0547">Nucleotide-binding</keyword>
<dbReference type="InterPro" id="IPR019236">
    <property type="entry name" value="APP1_cat"/>
</dbReference>
<dbReference type="InterPro" id="IPR052935">
    <property type="entry name" value="Mg2+_PAP"/>
</dbReference>
<gene>
    <name evidence="2" type="ORF">BISU_0746</name>
</gene>
<dbReference type="GO" id="GO:0008195">
    <property type="term" value="F:phosphatidate phosphatase activity"/>
    <property type="evidence" value="ECO:0007669"/>
    <property type="project" value="UniProtKB-EC"/>
</dbReference>
<sequence length="400" mass="44255">MTSEDELDPDDMPTIPIPARRVVTTFDAASRHERLENKPLPIRFIRRLVITGFGMWIHISSAIGKQLNWRPSVEPYVGYGTDDYSRLICRTVYAPARSEPGRLVRGLRAMLMVPAPATHVRIAIDAAPLTTVQIGSSEAYDRVDHGRDRSGETIISDVSGYLDLVAERRLEPGIHTVSYQVAHRKPVASQLFTIAPGTPIGVISDVDDTIMVTQAPSPLRAAYNLLLLNPKKRGSVPGMGVLFNKIADMFPQAPFFYLSTSPWNVESSIRNFIADQGFPRGPLLLRDLDPRPKTFIPSGVQHKLEFAEQLMGDFPDMRFILIGDDGQKDPTTYATIARRYPGRVLAIGIRQLSPREYSPLGTVAGLTATQPMPVTDVPVFTGTTGSNLMKTMLPYLAKFQ</sequence>
<dbReference type="STRING" id="77635.BISU_0746"/>
<organism evidence="2 3">
    <name type="scientific">Bifidobacterium subtile</name>
    <dbReference type="NCBI Taxonomy" id="77635"/>
    <lineage>
        <taxon>Bacteria</taxon>
        <taxon>Bacillati</taxon>
        <taxon>Actinomycetota</taxon>
        <taxon>Actinomycetes</taxon>
        <taxon>Bifidobacteriales</taxon>
        <taxon>Bifidobacteriaceae</taxon>
        <taxon>Bifidobacterium</taxon>
    </lineage>
</organism>
<dbReference type="AlphaFoldDB" id="A0A087EAD3"/>
<keyword evidence="3" id="KW-1185">Reference proteome</keyword>
<dbReference type="GO" id="GO:0005524">
    <property type="term" value="F:ATP binding"/>
    <property type="evidence" value="ECO:0007669"/>
    <property type="project" value="UniProtKB-KW"/>
</dbReference>
<reference evidence="2 3" key="1">
    <citation type="submission" date="2014-03" db="EMBL/GenBank/DDBJ databases">
        <title>Genomics of Bifidobacteria.</title>
        <authorList>
            <person name="Ventura M."/>
            <person name="Milani C."/>
            <person name="Lugli G.A."/>
        </authorList>
    </citation>
    <scope>NUCLEOTIDE SEQUENCE [LARGE SCALE GENOMIC DNA]</scope>
    <source>
        <strain evidence="2 3">LMG 11597</strain>
    </source>
</reference>
<dbReference type="PANTHER" id="PTHR28208">
    <property type="entry name" value="PHOSPHATIDATE PHOSPHATASE APP1"/>
    <property type="match status" value="1"/>
</dbReference>
<keyword evidence="2" id="KW-0067">ATP-binding</keyword>